<organism evidence="7">
    <name type="scientific">Eutreptiella gymnastica</name>
    <dbReference type="NCBI Taxonomy" id="73025"/>
    <lineage>
        <taxon>Eukaryota</taxon>
        <taxon>Discoba</taxon>
        <taxon>Euglenozoa</taxon>
        <taxon>Euglenida</taxon>
        <taxon>Spirocuta</taxon>
        <taxon>Euglenophyceae</taxon>
        <taxon>Eutreptiales</taxon>
        <taxon>Eutreptiaceae</taxon>
        <taxon>Eutreptiella</taxon>
    </lineage>
</organism>
<dbReference type="Gene3D" id="3.40.309.10">
    <property type="entry name" value="Aldehyde Dehydrogenase, Chain A, domain 2"/>
    <property type="match status" value="1"/>
</dbReference>
<accession>A0A6U8H6P6</accession>
<keyword evidence="4" id="KW-0520">NAD</keyword>
<evidence type="ECO:0000313" key="7">
    <source>
        <dbReference type="EMBL" id="CAD9027110.1"/>
    </source>
</evidence>
<evidence type="ECO:0000256" key="4">
    <source>
        <dbReference type="ARBA" id="ARBA00023027"/>
    </source>
</evidence>
<dbReference type="FunFam" id="3.40.309.10:FF:000002">
    <property type="entry name" value="Methylmalonate-semialdehyde dehydrogenase (Acylating)"/>
    <property type="match status" value="1"/>
</dbReference>
<reference evidence="7" key="1">
    <citation type="submission" date="2021-01" db="EMBL/GenBank/DDBJ databases">
        <authorList>
            <person name="Corre E."/>
            <person name="Pelletier E."/>
            <person name="Niang G."/>
            <person name="Scheremetjew M."/>
            <person name="Finn R."/>
            <person name="Kale V."/>
            <person name="Holt S."/>
            <person name="Cochrane G."/>
            <person name="Meng A."/>
            <person name="Brown T."/>
            <person name="Cohen L."/>
        </authorList>
    </citation>
    <scope>NUCLEOTIDE SEQUENCE</scope>
    <source>
        <strain evidence="7">NIES-381</strain>
    </source>
</reference>
<dbReference type="EMBL" id="HBGA01102868">
    <property type="protein sequence ID" value="CAD9027110.1"/>
    <property type="molecule type" value="Transcribed_RNA"/>
</dbReference>
<dbReference type="GO" id="GO:0005739">
    <property type="term" value="C:mitochondrion"/>
    <property type="evidence" value="ECO:0007669"/>
    <property type="project" value="TreeGrafter"/>
</dbReference>
<dbReference type="SUPFAM" id="SSF53720">
    <property type="entry name" value="ALDH-like"/>
    <property type="match status" value="1"/>
</dbReference>
<dbReference type="GO" id="GO:0006210">
    <property type="term" value="P:thymine catabolic process"/>
    <property type="evidence" value="ECO:0007669"/>
    <property type="project" value="TreeGrafter"/>
</dbReference>
<dbReference type="AlphaFoldDB" id="A0A6U8H6P6"/>
<dbReference type="EC" id="1.2.1.27" evidence="2"/>
<dbReference type="Pfam" id="PF00171">
    <property type="entry name" value="Aldedh"/>
    <property type="match status" value="1"/>
</dbReference>
<dbReference type="PANTHER" id="PTHR43866">
    <property type="entry name" value="MALONATE-SEMIALDEHYDE DEHYDROGENASE"/>
    <property type="match status" value="1"/>
</dbReference>
<dbReference type="PROSITE" id="PS00070">
    <property type="entry name" value="ALDEHYDE_DEHYDR_CYS"/>
    <property type="match status" value="1"/>
</dbReference>
<gene>
    <name evidence="6" type="ORF">EGYM00392_LOCUS38239</name>
    <name evidence="7" type="ORF">EGYM00392_LOCUS38240</name>
</gene>
<dbReference type="FunFam" id="3.40.605.10:FF:000003">
    <property type="entry name" value="Methylmalonate-semialdehyde dehydrogenase [acylating]"/>
    <property type="match status" value="1"/>
</dbReference>
<dbReference type="InterPro" id="IPR016162">
    <property type="entry name" value="Ald_DH_N"/>
</dbReference>
<name>A0A6U8H6P6_9EUGL</name>
<dbReference type="NCBIfam" id="TIGR01722">
    <property type="entry name" value="MMSDH"/>
    <property type="match status" value="1"/>
</dbReference>
<proteinExistence type="inferred from homology"/>
<sequence>MLRTQRTLRAAIPTTPMFIGGQFKQSKATECIPVYNPATQEVVTKVPICTKAEMEEATQAAADAFKTWSEISPSNRMRMGIKYAEIIRKNQTEIAKHITREQGKILADAEGDVFRGLEVTEHTLSFPSLLQGETMENVTKHMDIISYRQPLGVCAGITPFNFPAMIPLWMYPVALACGNTFVMKPSEKDPGAPMMLAELMKEAGYPDGVLSIIHGSKNAVDFICDHPKIRAISFVGGPTAGEYIFARGTANGKRVQSNLGAKNHAVVMPDAHKQHVVDSIVGAAFGAAGQRCMALSVLVLVGDSKSLLPDIIAKASSLKCGEGFQSGVDLGPLISKEAKERVESLIASAEKEGAKIELDGRGIVVRGFEQGNFVGPTVISGVQPGMSCYDEEIFGPVLSVITVETLEEAIALVNANPLGNGTAIFTSNGAHARMFQHQIDVGQVGINVPIPVPLPMFSFTGSRASIRGDHHFYGKQAVSFFTQVKTITSNWNPSFQPSAQSVGVFPTMK</sequence>
<dbReference type="CDD" id="cd07085">
    <property type="entry name" value="ALDH_F6_MMSDH"/>
    <property type="match status" value="1"/>
</dbReference>
<evidence type="ECO:0000256" key="3">
    <source>
        <dbReference type="ARBA" id="ARBA00023002"/>
    </source>
</evidence>
<feature type="domain" description="Aldehyde dehydrogenase" evidence="5">
    <location>
        <begin position="26"/>
        <end position="487"/>
    </location>
</feature>
<evidence type="ECO:0000256" key="1">
    <source>
        <dbReference type="ARBA" id="ARBA00009986"/>
    </source>
</evidence>
<dbReference type="Gene3D" id="3.40.605.10">
    <property type="entry name" value="Aldehyde Dehydrogenase, Chain A, domain 1"/>
    <property type="match status" value="1"/>
</dbReference>
<protein>
    <recommendedName>
        <fullName evidence="2">methylmalonate-semialdehyde dehydrogenase (CoA acylating)</fullName>
        <ecNumber evidence="2">1.2.1.27</ecNumber>
    </recommendedName>
</protein>
<dbReference type="InterPro" id="IPR010061">
    <property type="entry name" value="MeMal-semiAld_DH"/>
</dbReference>
<keyword evidence="3" id="KW-0560">Oxidoreductase</keyword>
<dbReference type="PANTHER" id="PTHR43866:SF3">
    <property type="entry name" value="METHYLMALONATE-SEMIALDEHYDE DEHYDROGENASE [ACYLATING], MITOCHONDRIAL"/>
    <property type="match status" value="1"/>
</dbReference>
<comment type="similarity">
    <text evidence="1">Belongs to the aldehyde dehydrogenase family.</text>
</comment>
<evidence type="ECO:0000313" key="6">
    <source>
        <dbReference type="EMBL" id="CAD9027109.1"/>
    </source>
</evidence>
<dbReference type="GO" id="GO:0004491">
    <property type="term" value="F:methylmalonate-semialdehyde dehydrogenase (acylating, NAD) activity"/>
    <property type="evidence" value="ECO:0007669"/>
    <property type="project" value="UniProtKB-EC"/>
</dbReference>
<evidence type="ECO:0000256" key="2">
    <source>
        <dbReference type="ARBA" id="ARBA00013048"/>
    </source>
</evidence>
<evidence type="ECO:0000259" key="5">
    <source>
        <dbReference type="Pfam" id="PF00171"/>
    </source>
</evidence>
<dbReference type="InterPro" id="IPR016160">
    <property type="entry name" value="Ald_DH_CS_CYS"/>
</dbReference>
<dbReference type="GO" id="GO:0006574">
    <property type="term" value="P:L-valine catabolic process"/>
    <property type="evidence" value="ECO:0007669"/>
    <property type="project" value="TreeGrafter"/>
</dbReference>
<dbReference type="InterPro" id="IPR016161">
    <property type="entry name" value="Ald_DH/histidinol_DH"/>
</dbReference>
<dbReference type="EMBL" id="HBGA01102867">
    <property type="protein sequence ID" value="CAD9027109.1"/>
    <property type="molecule type" value="Transcribed_RNA"/>
</dbReference>
<dbReference type="InterPro" id="IPR015590">
    <property type="entry name" value="Aldehyde_DH_dom"/>
</dbReference>
<dbReference type="InterPro" id="IPR016163">
    <property type="entry name" value="Ald_DH_C"/>
</dbReference>